<organism evidence="3 4">
    <name type="scientific">Candidatus Paraprevotella stercoravium</name>
    <dbReference type="NCBI Taxonomy" id="2838725"/>
    <lineage>
        <taxon>Bacteria</taxon>
        <taxon>Pseudomonadati</taxon>
        <taxon>Bacteroidota</taxon>
        <taxon>Bacteroidia</taxon>
        <taxon>Bacteroidales</taxon>
        <taxon>Prevotellaceae</taxon>
        <taxon>Paraprevotella</taxon>
    </lineage>
</organism>
<name>A0A9E2L8Q4_9BACT</name>
<evidence type="ECO:0000313" key="3">
    <source>
        <dbReference type="EMBL" id="MBU3854649.1"/>
    </source>
</evidence>
<feature type="transmembrane region" description="Helical" evidence="1">
    <location>
        <begin position="7"/>
        <end position="27"/>
    </location>
</feature>
<feature type="transmembrane region" description="Helical" evidence="1">
    <location>
        <begin position="210"/>
        <end position="228"/>
    </location>
</feature>
<dbReference type="InterPro" id="IPR052734">
    <property type="entry name" value="Nod_factor_acetyltransferase"/>
</dbReference>
<keyword evidence="1" id="KW-1133">Transmembrane helix</keyword>
<gene>
    <name evidence="3" type="ORF">H9789_12710</name>
</gene>
<dbReference type="AlphaFoldDB" id="A0A9E2L8Q4"/>
<sequence>MKERLEAADFIKCVCIVLMVIFHLAYIGDKYPVAKQFVYTFHMPAFLVLSGYFLNVRKPAKGFLRSMWWIFVPYAVFEVGYVVAASFLPTRDAVDHLSLALVLRKLFVDPLGPYWYLHTLIIASLIAYALTHWLKRITDDFSRSLLVTVALAAVAHFTGLMSVTNVLYYALGYMLSRMNIPLHSFIRPSGWALLPLLLLMTDSGHFDKNTVGGVAIVYLMMSLLLALYPRLPERLRSAVSFVGQNTLPILIFSPVFTMGAKVLLPFFAFDSTGFLFLAVATSITLFGCLFLTWILDRLQLSRYFWGRERFLK</sequence>
<evidence type="ECO:0000313" key="4">
    <source>
        <dbReference type="Proteomes" id="UP000823865"/>
    </source>
</evidence>
<keyword evidence="1" id="KW-0812">Transmembrane</keyword>
<reference evidence="3" key="1">
    <citation type="journal article" date="2021" name="PeerJ">
        <title>Extensive microbial diversity within the chicken gut microbiome revealed by metagenomics and culture.</title>
        <authorList>
            <person name="Gilroy R."/>
            <person name="Ravi A."/>
            <person name="Getino M."/>
            <person name="Pursley I."/>
            <person name="Horton D.L."/>
            <person name="Alikhan N.F."/>
            <person name="Baker D."/>
            <person name="Gharbi K."/>
            <person name="Hall N."/>
            <person name="Watson M."/>
            <person name="Adriaenssens E.M."/>
            <person name="Foster-Nyarko E."/>
            <person name="Jarju S."/>
            <person name="Secka A."/>
            <person name="Antonio M."/>
            <person name="Oren A."/>
            <person name="Chaudhuri R.R."/>
            <person name="La Ragione R."/>
            <person name="Hildebrand F."/>
            <person name="Pallen M.J."/>
        </authorList>
    </citation>
    <scope>NUCLEOTIDE SEQUENCE</scope>
    <source>
        <strain evidence="3">G3-2149</strain>
    </source>
</reference>
<keyword evidence="3" id="KW-0808">Transferase</keyword>
<dbReference type="Proteomes" id="UP000823865">
    <property type="component" value="Unassembled WGS sequence"/>
</dbReference>
<dbReference type="GO" id="GO:0016747">
    <property type="term" value="F:acyltransferase activity, transferring groups other than amino-acyl groups"/>
    <property type="evidence" value="ECO:0007669"/>
    <property type="project" value="InterPro"/>
</dbReference>
<keyword evidence="3" id="KW-0012">Acyltransferase</keyword>
<dbReference type="EMBL" id="JAHLFU010000263">
    <property type="protein sequence ID" value="MBU3854649.1"/>
    <property type="molecule type" value="Genomic_DNA"/>
</dbReference>
<feature type="transmembrane region" description="Helical" evidence="1">
    <location>
        <begin position="146"/>
        <end position="171"/>
    </location>
</feature>
<keyword evidence="1" id="KW-0472">Membrane</keyword>
<feature type="transmembrane region" description="Helical" evidence="1">
    <location>
        <begin position="274"/>
        <end position="295"/>
    </location>
</feature>
<protein>
    <submittedName>
        <fullName evidence="3">Acyltransferase family protein</fullName>
    </submittedName>
</protein>
<dbReference type="InterPro" id="IPR002656">
    <property type="entry name" value="Acyl_transf_3_dom"/>
</dbReference>
<feature type="transmembrane region" description="Helical" evidence="1">
    <location>
        <begin position="39"/>
        <end position="56"/>
    </location>
</feature>
<evidence type="ECO:0000256" key="1">
    <source>
        <dbReference type="SAM" id="Phobius"/>
    </source>
</evidence>
<accession>A0A9E2L8Q4</accession>
<reference evidence="3" key="2">
    <citation type="submission" date="2021-04" db="EMBL/GenBank/DDBJ databases">
        <authorList>
            <person name="Gilroy R."/>
        </authorList>
    </citation>
    <scope>NUCLEOTIDE SEQUENCE</scope>
    <source>
        <strain evidence="3">G3-2149</strain>
    </source>
</reference>
<dbReference type="Pfam" id="PF01757">
    <property type="entry name" value="Acyl_transf_3"/>
    <property type="match status" value="1"/>
</dbReference>
<comment type="caution">
    <text evidence="3">The sequence shown here is derived from an EMBL/GenBank/DDBJ whole genome shotgun (WGS) entry which is preliminary data.</text>
</comment>
<proteinExistence type="predicted"/>
<feature type="transmembrane region" description="Helical" evidence="1">
    <location>
        <begin position="114"/>
        <end position="134"/>
    </location>
</feature>
<dbReference type="PANTHER" id="PTHR37312">
    <property type="entry name" value="MEMBRANE-BOUND ACYLTRANSFERASE YKRP-RELATED"/>
    <property type="match status" value="1"/>
</dbReference>
<feature type="transmembrane region" description="Helical" evidence="1">
    <location>
        <begin position="68"/>
        <end position="88"/>
    </location>
</feature>
<evidence type="ECO:0000259" key="2">
    <source>
        <dbReference type="Pfam" id="PF01757"/>
    </source>
</evidence>
<feature type="domain" description="Acyltransferase 3" evidence="2">
    <location>
        <begin position="7"/>
        <end position="293"/>
    </location>
</feature>
<feature type="transmembrane region" description="Helical" evidence="1">
    <location>
        <begin position="249"/>
        <end position="268"/>
    </location>
</feature>
<dbReference type="PANTHER" id="PTHR37312:SF1">
    <property type="entry name" value="MEMBRANE-BOUND ACYLTRANSFERASE YKRP-RELATED"/>
    <property type="match status" value="1"/>
</dbReference>